<dbReference type="InterPro" id="IPR001789">
    <property type="entry name" value="Sig_transdc_resp-reg_receiver"/>
</dbReference>
<dbReference type="InterPro" id="IPR045279">
    <property type="entry name" value="ARR-like"/>
</dbReference>
<evidence type="ECO:0000259" key="9">
    <source>
        <dbReference type="PROSITE" id="PS50110"/>
    </source>
</evidence>
<evidence type="ECO:0000256" key="1">
    <source>
        <dbReference type="ARBA" id="ARBA00004123"/>
    </source>
</evidence>
<evidence type="ECO:0000256" key="7">
    <source>
        <dbReference type="ARBA" id="ARBA00023242"/>
    </source>
</evidence>
<name>A0A896WCX1_MELAB</name>
<dbReference type="CDD" id="cd17584">
    <property type="entry name" value="REC_typeB_ARR-like"/>
    <property type="match status" value="1"/>
</dbReference>
<accession>A0A896WCX1</accession>
<keyword evidence="6" id="KW-0804">Transcription</keyword>
<protein>
    <submittedName>
        <fullName evidence="11">MYB family transcription factor</fullName>
    </submittedName>
</protein>
<keyword evidence="3" id="KW-0902">Two-component regulatory system</keyword>
<dbReference type="AlphaFoldDB" id="A0A896WCX1"/>
<dbReference type="PANTHER" id="PTHR43874:SF206">
    <property type="entry name" value="RESPONSE REGULATOR RECEIVER DOMAIN PROTEIN"/>
    <property type="match status" value="1"/>
</dbReference>
<dbReference type="PROSITE" id="PS50110">
    <property type="entry name" value="RESPONSE_REGULATORY"/>
    <property type="match status" value="1"/>
</dbReference>
<evidence type="ECO:0000256" key="4">
    <source>
        <dbReference type="ARBA" id="ARBA00023015"/>
    </source>
</evidence>
<dbReference type="Pfam" id="PF00249">
    <property type="entry name" value="Myb_DNA-binding"/>
    <property type="match status" value="1"/>
</dbReference>
<dbReference type="NCBIfam" id="TIGR01557">
    <property type="entry name" value="myb_SHAQKYF"/>
    <property type="match status" value="1"/>
</dbReference>
<dbReference type="GO" id="GO:0009736">
    <property type="term" value="P:cytokinin-activated signaling pathway"/>
    <property type="evidence" value="ECO:0007669"/>
    <property type="project" value="InterPro"/>
</dbReference>
<dbReference type="GO" id="GO:0005634">
    <property type="term" value="C:nucleus"/>
    <property type="evidence" value="ECO:0007669"/>
    <property type="project" value="UniProtKB-SubCell"/>
</dbReference>
<dbReference type="SUPFAM" id="SSF52172">
    <property type="entry name" value="CheY-like"/>
    <property type="match status" value="1"/>
</dbReference>
<dbReference type="InterPro" id="IPR017930">
    <property type="entry name" value="Myb_dom"/>
</dbReference>
<gene>
    <name evidence="11" type="primary">EVM0037396.1</name>
</gene>
<evidence type="ECO:0000256" key="5">
    <source>
        <dbReference type="ARBA" id="ARBA00023159"/>
    </source>
</evidence>
<dbReference type="EMBL" id="MW302609">
    <property type="protein sequence ID" value="QSD99763.1"/>
    <property type="molecule type" value="Genomic_DNA"/>
</dbReference>
<keyword evidence="7" id="KW-0539">Nucleus</keyword>
<evidence type="ECO:0000259" key="10">
    <source>
        <dbReference type="PROSITE" id="PS51294"/>
    </source>
</evidence>
<feature type="domain" description="HTH myb-type" evidence="10">
    <location>
        <begin position="165"/>
        <end position="224"/>
    </location>
</feature>
<feature type="domain" description="Response regulatory" evidence="9">
    <location>
        <begin position="15"/>
        <end position="129"/>
    </location>
</feature>
<proteinExistence type="predicted"/>
<reference evidence="11" key="1">
    <citation type="journal article" name="Plants (Basel)">
        <title>NAC and MYB Families and Lignin Biosynthesis-Related Members Identification and Expression Analysis in Melilotus albus.</title>
        <authorList>
            <person name="Chen L."/>
            <person name="Wu F."/>
            <person name="Zhang J."/>
        </authorList>
    </citation>
    <scope>NUCLEOTIDE SEQUENCE</scope>
</reference>
<feature type="modified residue" description="4-aspartylphosphate" evidence="8">
    <location>
        <position position="65"/>
    </location>
</feature>
<dbReference type="PROSITE" id="PS51294">
    <property type="entry name" value="HTH_MYB"/>
    <property type="match status" value="1"/>
</dbReference>
<dbReference type="Gene3D" id="1.10.10.60">
    <property type="entry name" value="Homeodomain-like"/>
    <property type="match status" value="1"/>
</dbReference>
<dbReference type="InterPro" id="IPR006447">
    <property type="entry name" value="Myb_dom_plants"/>
</dbReference>
<keyword evidence="5" id="KW-0010">Activator</keyword>
<organism evidence="11">
    <name type="scientific">Melilotus albus</name>
    <name type="common">White sweet clover</name>
    <name type="synonym">Melilotus officinalis subsp. albus</name>
    <dbReference type="NCBI Taxonomy" id="47082"/>
    <lineage>
        <taxon>Eukaryota</taxon>
        <taxon>Viridiplantae</taxon>
        <taxon>Streptophyta</taxon>
        <taxon>Embryophyta</taxon>
        <taxon>Tracheophyta</taxon>
        <taxon>Spermatophyta</taxon>
        <taxon>Magnoliopsida</taxon>
        <taxon>eudicotyledons</taxon>
        <taxon>Gunneridae</taxon>
        <taxon>Pentapetalae</taxon>
        <taxon>rosids</taxon>
        <taxon>fabids</taxon>
        <taxon>Fabales</taxon>
        <taxon>Fabaceae</taxon>
        <taxon>Papilionoideae</taxon>
        <taxon>50 kb inversion clade</taxon>
        <taxon>NPAAA clade</taxon>
        <taxon>Hologalegina</taxon>
        <taxon>IRL clade</taxon>
        <taxon>Trifolieae</taxon>
        <taxon>Melilotus</taxon>
    </lineage>
</organism>
<evidence type="ECO:0000256" key="2">
    <source>
        <dbReference type="ARBA" id="ARBA00022553"/>
    </source>
</evidence>
<evidence type="ECO:0000313" key="11">
    <source>
        <dbReference type="EMBL" id="QSD99763.1"/>
    </source>
</evidence>
<dbReference type="SUPFAM" id="SSF46689">
    <property type="entry name" value="Homeodomain-like"/>
    <property type="match status" value="1"/>
</dbReference>
<dbReference type="Pfam" id="PF00072">
    <property type="entry name" value="Response_reg"/>
    <property type="match status" value="1"/>
</dbReference>
<dbReference type="Gene3D" id="3.40.50.2300">
    <property type="match status" value="1"/>
</dbReference>
<evidence type="ECO:0000256" key="8">
    <source>
        <dbReference type="PROSITE-ProRule" id="PRU00169"/>
    </source>
</evidence>
<sequence length="274" mass="31521">MALFIDNPSFPVGLKVIAIDQHTTVLNTIQDMCNRFHYHVTKCNTASDAFKLLERKGCFDVMLIDDHMPNMDAYHFVQHATEKLNIPVIMMSVDPTKSSVMKSISYGACAYWTKPLYEDQFKTMWQHVVRKGLIENKELEISASLEVQGLTKRGREDDDAPKETNVKKARLSWSPKLHQRFLWAVNQLGLDKARPKKILKVMDVHGLSVGHVASHLQKYRIHLKKSTDEKKHGRKKSKLSDEFQAKSIDQARFYDFQAEWIDCGTGSYLHNLMA</sequence>
<dbReference type="InterPro" id="IPR001005">
    <property type="entry name" value="SANT/Myb"/>
</dbReference>
<evidence type="ECO:0000256" key="6">
    <source>
        <dbReference type="ARBA" id="ARBA00023163"/>
    </source>
</evidence>
<dbReference type="InterPro" id="IPR009057">
    <property type="entry name" value="Homeodomain-like_sf"/>
</dbReference>
<dbReference type="SMART" id="SM00448">
    <property type="entry name" value="REC"/>
    <property type="match status" value="1"/>
</dbReference>
<dbReference type="PANTHER" id="PTHR43874">
    <property type="entry name" value="TWO-COMPONENT RESPONSE REGULATOR"/>
    <property type="match status" value="1"/>
</dbReference>
<dbReference type="FunFam" id="1.10.10.60:FF:000007">
    <property type="entry name" value="Two-component response regulator"/>
    <property type="match status" value="1"/>
</dbReference>
<comment type="subcellular location">
    <subcellularLocation>
        <location evidence="1">Nucleus</location>
    </subcellularLocation>
</comment>
<dbReference type="GO" id="GO:0003677">
    <property type="term" value="F:DNA binding"/>
    <property type="evidence" value="ECO:0007669"/>
    <property type="project" value="InterPro"/>
</dbReference>
<keyword evidence="2 8" id="KW-0597">Phosphoprotein</keyword>
<dbReference type="GO" id="GO:0000160">
    <property type="term" value="P:phosphorelay signal transduction system"/>
    <property type="evidence" value="ECO:0007669"/>
    <property type="project" value="UniProtKB-KW"/>
</dbReference>
<evidence type="ECO:0000256" key="3">
    <source>
        <dbReference type="ARBA" id="ARBA00023012"/>
    </source>
</evidence>
<keyword evidence="4" id="KW-0805">Transcription regulation</keyword>
<dbReference type="InterPro" id="IPR011006">
    <property type="entry name" value="CheY-like_superfamily"/>
</dbReference>